<evidence type="ECO:0000313" key="1">
    <source>
        <dbReference type="EMBL" id="BCZ85315.1"/>
    </source>
</evidence>
<protein>
    <submittedName>
        <fullName evidence="1">Uncharacterized protein</fullName>
    </submittedName>
</protein>
<dbReference type="Proteomes" id="UP001319874">
    <property type="component" value="Chromosome 4"/>
</dbReference>
<reference evidence="1 2" key="1">
    <citation type="journal article" date="2022" name="Front. Microbiol.">
        <title>Identification and characterization of a novel class of self-sufficient cytochrome P450 hydroxylase involved in cyclohexanecarboxylate degradation in Paraburkholderia terrae strain KU-64.</title>
        <authorList>
            <person name="Yamamoto T."/>
            <person name="Hasegawa Y."/>
            <person name="Iwaki H."/>
        </authorList>
    </citation>
    <scope>NUCLEOTIDE SEQUENCE [LARGE SCALE GENOMIC DNA]</scope>
    <source>
        <strain evidence="1 2">KU-64</strain>
    </source>
</reference>
<organism evidence="1 2">
    <name type="scientific">Paraburkholderia terrae</name>
    <dbReference type="NCBI Taxonomy" id="311230"/>
    <lineage>
        <taxon>Bacteria</taxon>
        <taxon>Pseudomonadati</taxon>
        <taxon>Pseudomonadota</taxon>
        <taxon>Betaproteobacteria</taxon>
        <taxon>Burkholderiales</taxon>
        <taxon>Burkholderiaceae</taxon>
        <taxon>Paraburkholderia</taxon>
    </lineage>
</organism>
<sequence>MGVGSEASACASGLSVTMVDDVGDPAGLVAIVLPDVAAAPDVSELPDGPRPAYWYVCAIAELVDETDMLAPV</sequence>
<name>A0ABM7U290_9BURK</name>
<proteinExistence type="predicted"/>
<gene>
    <name evidence="1" type="ORF">PTKU64_89900</name>
</gene>
<accession>A0ABM7U290</accession>
<keyword evidence="2" id="KW-1185">Reference proteome</keyword>
<dbReference type="EMBL" id="AP024958">
    <property type="protein sequence ID" value="BCZ85315.1"/>
    <property type="molecule type" value="Genomic_DNA"/>
</dbReference>
<evidence type="ECO:0000313" key="2">
    <source>
        <dbReference type="Proteomes" id="UP001319874"/>
    </source>
</evidence>